<feature type="transmembrane region" description="Helical" evidence="1">
    <location>
        <begin position="154"/>
        <end position="180"/>
    </location>
</feature>
<feature type="transmembrane region" description="Helical" evidence="1">
    <location>
        <begin position="213"/>
        <end position="236"/>
    </location>
</feature>
<evidence type="ECO:0000259" key="2">
    <source>
        <dbReference type="Pfam" id="PF02517"/>
    </source>
</evidence>
<dbReference type="EC" id="3.4.-.-" evidence="3"/>
<feature type="transmembrane region" description="Helical" evidence="1">
    <location>
        <begin position="256"/>
        <end position="276"/>
    </location>
</feature>
<evidence type="ECO:0000313" key="4">
    <source>
        <dbReference type="Proteomes" id="UP001597282"/>
    </source>
</evidence>
<protein>
    <submittedName>
        <fullName evidence="3">CPBP family intramembrane glutamic endopeptidase</fullName>
        <ecNumber evidence="3">3.4.-.-</ecNumber>
    </submittedName>
</protein>
<keyword evidence="3" id="KW-0378">Hydrolase</keyword>
<dbReference type="PANTHER" id="PTHR39430">
    <property type="entry name" value="MEMBRANE-ASSOCIATED PROTEASE-RELATED"/>
    <property type="match status" value="1"/>
</dbReference>
<dbReference type="PANTHER" id="PTHR39430:SF1">
    <property type="entry name" value="PROTEASE"/>
    <property type="match status" value="1"/>
</dbReference>
<accession>A0ABW4C8A8</accession>
<dbReference type="InterPro" id="IPR003675">
    <property type="entry name" value="Rce1/LyrA-like_dom"/>
</dbReference>
<reference evidence="4" key="1">
    <citation type="journal article" date="2019" name="Int. J. Syst. Evol. Microbiol.">
        <title>The Global Catalogue of Microorganisms (GCM) 10K type strain sequencing project: providing services to taxonomists for standard genome sequencing and annotation.</title>
        <authorList>
            <consortium name="The Broad Institute Genomics Platform"/>
            <consortium name="The Broad Institute Genome Sequencing Center for Infectious Disease"/>
            <person name="Wu L."/>
            <person name="Ma J."/>
        </authorList>
    </citation>
    <scope>NUCLEOTIDE SEQUENCE [LARGE SCALE GENOMIC DNA]</scope>
    <source>
        <strain evidence="4">S1</strain>
    </source>
</reference>
<feature type="transmembrane region" description="Helical" evidence="1">
    <location>
        <begin position="12"/>
        <end position="33"/>
    </location>
</feature>
<evidence type="ECO:0000256" key="1">
    <source>
        <dbReference type="SAM" id="Phobius"/>
    </source>
</evidence>
<keyword evidence="1" id="KW-0812">Transmembrane</keyword>
<organism evidence="3 4">
    <name type="scientific">Kroppenstedtia sanguinis</name>
    <dbReference type="NCBI Taxonomy" id="1380684"/>
    <lineage>
        <taxon>Bacteria</taxon>
        <taxon>Bacillati</taxon>
        <taxon>Bacillota</taxon>
        <taxon>Bacilli</taxon>
        <taxon>Bacillales</taxon>
        <taxon>Thermoactinomycetaceae</taxon>
        <taxon>Kroppenstedtia</taxon>
    </lineage>
</organism>
<dbReference type="EMBL" id="JBHTNU010000002">
    <property type="protein sequence ID" value="MFD1425780.1"/>
    <property type="molecule type" value="Genomic_DNA"/>
</dbReference>
<name>A0ABW4C8A8_9BACL</name>
<feature type="transmembrane region" description="Helical" evidence="1">
    <location>
        <begin position="186"/>
        <end position="206"/>
    </location>
</feature>
<gene>
    <name evidence="3" type="ORF">ACFQ4Y_02360</name>
</gene>
<comment type="caution">
    <text evidence="3">The sequence shown here is derived from an EMBL/GenBank/DDBJ whole genome shotgun (WGS) entry which is preliminary data.</text>
</comment>
<keyword evidence="4" id="KW-1185">Reference proteome</keyword>
<keyword evidence="1" id="KW-0472">Membrane</keyword>
<keyword evidence="1" id="KW-1133">Transmembrane helix</keyword>
<feature type="transmembrane region" description="Helical" evidence="1">
    <location>
        <begin position="45"/>
        <end position="63"/>
    </location>
</feature>
<feature type="transmembrane region" description="Helical" evidence="1">
    <location>
        <begin position="111"/>
        <end position="133"/>
    </location>
</feature>
<evidence type="ECO:0000313" key="3">
    <source>
        <dbReference type="EMBL" id="MFD1425780.1"/>
    </source>
</evidence>
<feature type="transmembrane region" description="Helical" evidence="1">
    <location>
        <begin position="84"/>
        <end position="105"/>
    </location>
</feature>
<proteinExistence type="predicted"/>
<dbReference type="GO" id="GO:0016787">
    <property type="term" value="F:hydrolase activity"/>
    <property type="evidence" value="ECO:0007669"/>
    <property type="project" value="UniProtKB-KW"/>
</dbReference>
<dbReference type="Proteomes" id="UP001597282">
    <property type="component" value="Unassembled WGS sequence"/>
</dbReference>
<dbReference type="RefSeq" id="WP_380162768.1">
    <property type="nucleotide sequence ID" value="NZ_JBHTNU010000002.1"/>
</dbReference>
<dbReference type="Pfam" id="PF02517">
    <property type="entry name" value="Rce1-like"/>
    <property type="match status" value="1"/>
</dbReference>
<feature type="domain" description="CAAX prenyl protease 2/Lysostaphin resistance protein A-like" evidence="2">
    <location>
        <begin position="123"/>
        <end position="223"/>
    </location>
</feature>
<sequence length="292" mass="33086">MDSPKFNISRLLLYFVLVSLFLFVSGNIGRYLIETQGVDQQIGMLLQGVIFTGLTLFVLYILKRKNSDVFENIGLKGVNSPSKLIVGIALPFILLISGILTAYLFGGIENVSLNLSTSVIIAILINAVTAFMYEAFPEEVFIRGLIFEELHKNFRFIISLILQPLIFICVPIMVTALASIFFSEPFAITIDYFILLFTFGIALQLYRKYTGSLWMSIIFHIVYLEVARYISMGGIYDPDVALLEFDEKFGGFMTLYLSFLFIVVFSVVVLSVLLLIDKRKNRLGAFVEDYRQ</sequence>